<dbReference type="Proteomes" id="UP000662572">
    <property type="component" value="Unassembled WGS sequence"/>
</dbReference>
<sequence length="243" mass="24991">MSGDLYAVAGKRFYLGPAIALKAANYIYSELASLTYTEVDGWETHGAIGDTAQVITTSLINRARDTKQKGTKNAGSMENNFAYVPGDAGQALLDAAVASNSNYAVKILGNDEPAARSAAVTISNASPAVVSFALHGLTEGAAFDLATTGSLPTGLLPATTYYVEEVLTNGTFTLSATKGGAAINTTGAGSGTHTLTTEPAPSERYFVGLIMSNSETGGNANTVQMLSVNVEINSNIVKQVPLG</sequence>
<dbReference type="RefSeq" id="WP_189484612.1">
    <property type="nucleotide sequence ID" value="NZ_BMZB01000001.1"/>
</dbReference>
<evidence type="ECO:0000313" key="2">
    <source>
        <dbReference type="Proteomes" id="UP000662572"/>
    </source>
</evidence>
<reference evidence="1" key="2">
    <citation type="submission" date="2020-09" db="EMBL/GenBank/DDBJ databases">
        <authorList>
            <person name="Sun Q."/>
            <person name="Kim S."/>
        </authorList>
    </citation>
    <scope>NUCLEOTIDE SEQUENCE</scope>
    <source>
        <strain evidence="1">KCTC 32296</strain>
    </source>
</reference>
<keyword evidence="2" id="KW-1185">Reference proteome</keyword>
<dbReference type="AlphaFoldDB" id="A0A918PTS2"/>
<dbReference type="Gene3D" id="4.10.410.40">
    <property type="match status" value="1"/>
</dbReference>
<accession>A0A918PTS2</accession>
<organism evidence="1 2">
    <name type="scientific">Asticcacaulis endophyticus</name>
    <dbReference type="NCBI Taxonomy" id="1395890"/>
    <lineage>
        <taxon>Bacteria</taxon>
        <taxon>Pseudomonadati</taxon>
        <taxon>Pseudomonadota</taxon>
        <taxon>Alphaproteobacteria</taxon>
        <taxon>Caulobacterales</taxon>
        <taxon>Caulobacteraceae</taxon>
        <taxon>Asticcacaulis</taxon>
    </lineage>
</organism>
<proteinExistence type="predicted"/>
<evidence type="ECO:0000313" key="1">
    <source>
        <dbReference type="EMBL" id="GGZ21716.1"/>
    </source>
</evidence>
<name>A0A918PTS2_9CAUL</name>
<dbReference type="EMBL" id="BMZB01000001">
    <property type="protein sequence ID" value="GGZ21716.1"/>
    <property type="molecule type" value="Genomic_DNA"/>
</dbReference>
<comment type="caution">
    <text evidence="1">The sequence shown here is derived from an EMBL/GenBank/DDBJ whole genome shotgun (WGS) entry which is preliminary data.</text>
</comment>
<reference evidence="1" key="1">
    <citation type="journal article" date="2014" name="Int. J. Syst. Evol. Microbiol.">
        <title>Complete genome sequence of Corynebacterium casei LMG S-19264T (=DSM 44701T), isolated from a smear-ripened cheese.</title>
        <authorList>
            <consortium name="US DOE Joint Genome Institute (JGI-PGF)"/>
            <person name="Walter F."/>
            <person name="Albersmeier A."/>
            <person name="Kalinowski J."/>
            <person name="Ruckert C."/>
        </authorList>
    </citation>
    <scope>NUCLEOTIDE SEQUENCE</scope>
    <source>
        <strain evidence="1">KCTC 32296</strain>
    </source>
</reference>
<gene>
    <name evidence="1" type="ORF">GCM10011273_03120</name>
</gene>
<protein>
    <submittedName>
        <fullName evidence="1">Uncharacterized protein</fullName>
    </submittedName>
</protein>